<evidence type="ECO:0000256" key="5">
    <source>
        <dbReference type="ARBA" id="ARBA00023194"/>
    </source>
</evidence>
<dbReference type="SUPFAM" id="SSF55048">
    <property type="entry name" value="Probable ACP-binding domain of malonyl-CoA ACP transacylase"/>
    <property type="match status" value="1"/>
</dbReference>
<keyword evidence="6" id="KW-0511">Multifunctional enzyme</keyword>
<dbReference type="InterPro" id="IPR014030">
    <property type="entry name" value="Ketoacyl_synth_N"/>
</dbReference>
<dbReference type="InterPro" id="IPR006162">
    <property type="entry name" value="Ppantetheine_attach_site"/>
</dbReference>
<evidence type="ECO:0000256" key="2">
    <source>
        <dbReference type="ARBA" id="ARBA00022450"/>
    </source>
</evidence>
<proteinExistence type="predicted"/>
<evidence type="ECO:0000256" key="6">
    <source>
        <dbReference type="ARBA" id="ARBA00023268"/>
    </source>
</evidence>
<evidence type="ECO:0000256" key="7">
    <source>
        <dbReference type="ARBA" id="ARBA00023315"/>
    </source>
</evidence>
<keyword evidence="7 10" id="KW-0012">Acyltransferase</keyword>
<dbReference type="SUPFAM" id="SSF53901">
    <property type="entry name" value="Thiolase-like"/>
    <property type="match status" value="1"/>
</dbReference>
<dbReference type="Gene3D" id="3.30.70.3290">
    <property type="match status" value="1"/>
</dbReference>
<feature type="domain" description="Carrier" evidence="8">
    <location>
        <begin position="936"/>
        <end position="1010"/>
    </location>
</feature>
<dbReference type="InterPro" id="IPR001227">
    <property type="entry name" value="Ac_transferase_dom_sf"/>
</dbReference>
<dbReference type="Gene3D" id="3.40.47.10">
    <property type="match status" value="1"/>
</dbReference>
<dbReference type="PROSITE" id="PS50075">
    <property type="entry name" value="CARRIER"/>
    <property type="match status" value="1"/>
</dbReference>
<dbReference type="InterPro" id="IPR014031">
    <property type="entry name" value="Ketoacyl_synth_C"/>
</dbReference>
<dbReference type="EMBL" id="LR130759">
    <property type="protein sequence ID" value="VDM87528.1"/>
    <property type="molecule type" value="Genomic_DNA"/>
</dbReference>
<dbReference type="SUPFAM" id="SSF47336">
    <property type="entry name" value="ACP-like"/>
    <property type="match status" value="1"/>
</dbReference>
<dbReference type="InterPro" id="IPR009081">
    <property type="entry name" value="PP-bd_ACP"/>
</dbReference>
<dbReference type="SMART" id="SM00823">
    <property type="entry name" value="PKS_PP"/>
    <property type="match status" value="1"/>
</dbReference>
<dbReference type="GO" id="GO:0033068">
    <property type="term" value="P:macrolide biosynthetic process"/>
    <property type="evidence" value="ECO:0007669"/>
    <property type="project" value="UniProtKB-ARBA"/>
</dbReference>
<dbReference type="CDD" id="cd00833">
    <property type="entry name" value="PKS"/>
    <property type="match status" value="1"/>
</dbReference>
<evidence type="ECO:0000259" key="9">
    <source>
        <dbReference type="PROSITE" id="PS52004"/>
    </source>
</evidence>
<dbReference type="Gene3D" id="3.40.366.10">
    <property type="entry name" value="Malonyl-Coenzyme A Acyl Carrier Protein, domain 2"/>
    <property type="match status" value="1"/>
</dbReference>
<organism evidence="10 11">
    <name type="scientific">Mycobacterium basiliense</name>
    <dbReference type="NCBI Taxonomy" id="2094119"/>
    <lineage>
        <taxon>Bacteria</taxon>
        <taxon>Bacillati</taxon>
        <taxon>Actinomycetota</taxon>
        <taxon>Actinomycetes</taxon>
        <taxon>Mycobacteriales</taxon>
        <taxon>Mycobacteriaceae</taxon>
        <taxon>Mycobacterium</taxon>
    </lineage>
</organism>
<evidence type="ECO:0000256" key="3">
    <source>
        <dbReference type="ARBA" id="ARBA00022553"/>
    </source>
</evidence>
<dbReference type="InterPro" id="IPR020841">
    <property type="entry name" value="PKS_Beta-ketoAc_synthase_dom"/>
</dbReference>
<dbReference type="InterPro" id="IPR018201">
    <property type="entry name" value="Ketoacyl_synth_AS"/>
</dbReference>
<dbReference type="InterPro" id="IPR015083">
    <property type="entry name" value="NorB/c/GfsB-D-like_docking"/>
</dbReference>
<dbReference type="PROSITE" id="PS00606">
    <property type="entry name" value="KS3_1"/>
    <property type="match status" value="1"/>
</dbReference>
<reference evidence="11" key="1">
    <citation type="submission" date="2018-02" db="EMBL/GenBank/DDBJ databases">
        <authorList>
            <person name="Seth-Smith MB H."/>
            <person name="Seth-Smith H."/>
        </authorList>
    </citation>
    <scope>NUCLEOTIDE SEQUENCE [LARGE SCALE GENOMIC DNA]</scope>
</reference>
<evidence type="ECO:0000313" key="11">
    <source>
        <dbReference type="Proteomes" id="UP000269998"/>
    </source>
</evidence>
<dbReference type="SMART" id="SM00827">
    <property type="entry name" value="PKS_AT"/>
    <property type="match status" value="1"/>
</dbReference>
<keyword evidence="3" id="KW-0597">Phosphoprotein</keyword>
<evidence type="ECO:0000313" key="10">
    <source>
        <dbReference type="EMBL" id="VDM87528.1"/>
    </source>
</evidence>
<dbReference type="SMART" id="SM00825">
    <property type="entry name" value="PKS_KS"/>
    <property type="match status" value="1"/>
</dbReference>
<dbReference type="Pfam" id="PF08990">
    <property type="entry name" value="Docking"/>
    <property type="match status" value="1"/>
</dbReference>
<dbReference type="GO" id="GO:0006633">
    <property type="term" value="P:fatty acid biosynthetic process"/>
    <property type="evidence" value="ECO:0007669"/>
    <property type="project" value="InterPro"/>
</dbReference>
<dbReference type="PANTHER" id="PTHR43775:SF51">
    <property type="entry name" value="INACTIVE PHENOLPHTHIOCEROL SYNTHESIS POLYKETIDE SYNTHASE TYPE I PKS1-RELATED"/>
    <property type="match status" value="1"/>
</dbReference>
<keyword evidence="5" id="KW-0045">Antibiotic biosynthesis</keyword>
<dbReference type="InterPro" id="IPR014043">
    <property type="entry name" value="Acyl_transferase_dom"/>
</dbReference>
<dbReference type="KEGG" id="mbai:MB901379_01072"/>
<protein>
    <submittedName>
        <fullName evidence="10">Beta-ketoacyl-acyl-carrier-protein synthase I</fullName>
        <ecNumber evidence="10">2.3.1.41</ecNumber>
    </submittedName>
</protein>
<dbReference type="OrthoDB" id="9778690at2"/>
<dbReference type="RefSeq" id="WP_158015656.1">
    <property type="nucleotide sequence ID" value="NZ_CBCSKE010000091.1"/>
</dbReference>
<dbReference type="Pfam" id="PF22621">
    <property type="entry name" value="CurL-like_PKS_C"/>
    <property type="match status" value="1"/>
</dbReference>
<sequence length="1058" mass="112010">MATHEELHSYLKQAVLELEKTRQRLREIEARGREPIAIVGMACRYPGGLNSPAELWRAVCEKRDLVSGLPSDRGWEIDEVNELDSASGARFGGFIADVSMFDADFFGIGACEAAVMDPHQRVVLESAWEAFERAGIDPATVRGTDTGVFLGMTSNMSTTQNVCVATEDMTSWAASMVAGRVSYFFGFDGPAITLDTACSSSLVAIHRAIRSLRSGECPLAIAGGVTVMTQQGFVGLVGKKPAAAGRCKSFAASADRPGWGEGVGVLLLERLSDAVENQHPVLAVIRGSAVNHDGPTNGPEAPNRLAQQRVIQRALQDADLSAAQVDVVEAHGTGIPVGDATEVEALIETYGRNRPDGRPLWLGSLKSNMGHTLAAAGVGGVIKMVEALRHRVIPATLHAEEPTPFVDWSSGGVQLAADAHPWLPGEGARRAGVSGFGLSGVNAHLILEEAGAERSARAEATGPSTTTGAGALAWVITAKSAEALPMQGARLLEHLEQDPDFRPIDIAYSLATSRTTFNHRAVVVGSERDELLGGLRSLAADATSSAVVRSAAPDATKTAVLFSGESAQLVGVGQQLYARSPIYAAAFDEVCSHFDEQIGTPLRDAISGAAGPGAPRLLDQPGYAQPALFAVQVALFRLAQSWGLRPDYVIGHSLGEISAAYVAGLWSLEDACHLVAERARLVQMLPAEGAMLCVEASQGDVSPYLREFAGCALAAINGPLAVTISGEERSLNTLSEKLEANGMRTNWSRVGRALHSSHMNPLIPELMQAVRKLSYRVPTIQVISGFTGRIADADVLTTPEYWVDQLTKPVRFMEALRWARVQGEVSNFLEIGPGAELVAYAEANFAADEMAGEPVCAATLLKPGIEENESFIRGLATAFVRGASIDWAAGSLASDARRVELPTYAFQRKRHWPTTGSAGYGGVSISPRGVSQSTEPPRTETERLLAEAIEHLLDIPRVGRADRFVALGGDSVTAMQLAARVRAAGMPLTPQLIFDHPTVQQLAEALDRVMAAGEDEGDAVCDGSNDARGEAMSMSGLSAEQLAALPGVLAKIDAAVLL</sequence>
<feature type="domain" description="Ketosynthase family 3 (KS3)" evidence="9">
    <location>
        <begin position="33"/>
        <end position="449"/>
    </location>
</feature>
<dbReference type="PROSITE" id="PS52004">
    <property type="entry name" value="KS3_2"/>
    <property type="match status" value="1"/>
</dbReference>
<dbReference type="InterPro" id="IPR016035">
    <property type="entry name" value="Acyl_Trfase/lysoPLipase"/>
</dbReference>
<dbReference type="Pfam" id="PF00550">
    <property type="entry name" value="PP-binding"/>
    <property type="match status" value="1"/>
</dbReference>
<dbReference type="Pfam" id="PF00698">
    <property type="entry name" value="Acyl_transf_1"/>
    <property type="match status" value="1"/>
</dbReference>
<evidence type="ECO:0000256" key="1">
    <source>
        <dbReference type="ARBA" id="ARBA00001957"/>
    </source>
</evidence>
<dbReference type="InterPro" id="IPR036736">
    <property type="entry name" value="ACP-like_sf"/>
</dbReference>
<dbReference type="InterPro" id="IPR050091">
    <property type="entry name" value="PKS_NRPS_Biosynth_Enz"/>
</dbReference>
<comment type="cofactor">
    <cofactor evidence="1">
        <name>pantetheine 4'-phosphate</name>
        <dbReference type="ChEBI" id="CHEBI:47942"/>
    </cofactor>
</comment>
<dbReference type="GO" id="GO:0031177">
    <property type="term" value="F:phosphopantetheine binding"/>
    <property type="evidence" value="ECO:0007669"/>
    <property type="project" value="InterPro"/>
</dbReference>
<dbReference type="PROSITE" id="PS00012">
    <property type="entry name" value="PHOSPHOPANTETHEINE"/>
    <property type="match status" value="1"/>
</dbReference>
<keyword evidence="2" id="KW-0596">Phosphopantetheine</keyword>
<dbReference type="AlphaFoldDB" id="A0A447GAP0"/>
<evidence type="ECO:0000259" key="8">
    <source>
        <dbReference type="PROSITE" id="PS50075"/>
    </source>
</evidence>
<dbReference type="PANTHER" id="PTHR43775">
    <property type="entry name" value="FATTY ACID SYNTHASE"/>
    <property type="match status" value="1"/>
</dbReference>
<dbReference type="InterPro" id="IPR016039">
    <property type="entry name" value="Thiolase-like"/>
</dbReference>
<dbReference type="EC" id="2.3.1.41" evidence="10"/>
<dbReference type="GO" id="GO:0004312">
    <property type="term" value="F:fatty acid synthase activity"/>
    <property type="evidence" value="ECO:0007669"/>
    <property type="project" value="TreeGrafter"/>
</dbReference>
<dbReference type="Pfam" id="PF00109">
    <property type="entry name" value="ketoacyl-synt"/>
    <property type="match status" value="1"/>
</dbReference>
<keyword evidence="11" id="KW-1185">Reference proteome</keyword>
<accession>A0A447GAP0</accession>
<gene>
    <name evidence="10" type="ORF">MB901379_01072</name>
</gene>
<name>A0A447GAP0_9MYCO</name>
<dbReference type="Proteomes" id="UP000269998">
    <property type="component" value="Chromosome"/>
</dbReference>
<dbReference type="Pfam" id="PF02801">
    <property type="entry name" value="Ketoacyl-synt_C"/>
    <property type="match status" value="1"/>
</dbReference>
<keyword evidence="4 10" id="KW-0808">Transferase</keyword>
<dbReference type="InterPro" id="IPR016036">
    <property type="entry name" value="Malonyl_transacylase_ACP-bd"/>
</dbReference>
<dbReference type="Gene3D" id="1.10.1200.10">
    <property type="entry name" value="ACP-like"/>
    <property type="match status" value="1"/>
</dbReference>
<dbReference type="GO" id="GO:0004315">
    <property type="term" value="F:3-oxoacyl-[acyl-carrier-protein] synthase activity"/>
    <property type="evidence" value="ECO:0007669"/>
    <property type="project" value="UniProtKB-EC"/>
</dbReference>
<evidence type="ECO:0000256" key="4">
    <source>
        <dbReference type="ARBA" id="ARBA00022679"/>
    </source>
</evidence>
<dbReference type="SUPFAM" id="SSF52151">
    <property type="entry name" value="FabD/lysophospholipase-like"/>
    <property type="match status" value="1"/>
</dbReference>
<dbReference type="InterPro" id="IPR020806">
    <property type="entry name" value="PKS_PP-bd"/>
</dbReference>